<reference evidence="1" key="2">
    <citation type="submission" date="2021-02" db="EMBL/GenBank/DDBJ databases">
        <authorList>
            <person name="Kimball J.A."/>
            <person name="Haas M.W."/>
            <person name="Macchietto M."/>
            <person name="Kono T."/>
            <person name="Duquette J."/>
            <person name="Shao M."/>
        </authorList>
    </citation>
    <scope>NUCLEOTIDE SEQUENCE</scope>
    <source>
        <tissue evidence="1">Fresh leaf tissue</tissue>
    </source>
</reference>
<accession>A0A8J5VG87</accession>
<dbReference type="Proteomes" id="UP000729402">
    <property type="component" value="Unassembled WGS sequence"/>
</dbReference>
<comment type="caution">
    <text evidence="1">The sequence shown here is derived from an EMBL/GenBank/DDBJ whole genome shotgun (WGS) entry which is preliminary data.</text>
</comment>
<name>A0A8J5VG87_ZIZPA</name>
<gene>
    <name evidence="1" type="ORF">GUJ93_ZPchr0005g15879</name>
</gene>
<proteinExistence type="predicted"/>
<dbReference type="AlphaFoldDB" id="A0A8J5VG87"/>
<reference evidence="1" key="1">
    <citation type="journal article" date="2021" name="bioRxiv">
        <title>Whole Genome Assembly and Annotation of Northern Wild Rice, Zizania palustris L., Supports a Whole Genome Duplication in the Zizania Genus.</title>
        <authorList>
            <person name="Haas M."/>
            <person name="Kono T."/>
            <person name="Macchietto M."/>
            <person name="Millas R."/>
            <person name="McGilp L."/>
            <person name="Shao M."/>
            <person name="Duquette J."/>
            <person name="Hirsch C.N."/>
            <person name="Kimball J."/>
        </authorList>
    </citation>
    <scope>NUCLEOTIDE SEQUENCE</scope>
    <source>
        <tissue evidence="1">Fresh leaf tissue</tissue>
    </source>
</reference>
<sequence length="127" mass="14272">MSGVERRRRTVRLGYLNSFQLSRAPRARYFLGAPFGKPLVPFPDSPFRVQVVVLAQGSLLSLLSERRRRDSSTSKLSRRADTAKRLVHEQAAEIEDLLPRAARVEALEAQMAEVDTLKARVAELEGL</sequence>
<organism evidence="1 2">
    <name type="scientific">Zizania palustris</name>
    <name type="common">Northern wild rice</name>
    <dbReference type="NCBI Taxonomy" id="103762"/>
    <lineage>
        <taxon>Eukaryota</taxon>
        <taxon>Viridiplantae</taxon>
        <taxon>Streptophyta</taxon>
        <taxon>Embryophyta</taxon>
        <taxon>Tracheophyta</taxon>
        <taxon>Spermatophyta</taxon>
        <taxon>Magnoliopsida</taxon>
        <taxon>Liliopsida</taxon>
        <taxon>Poales</taxon>
        <taxon>Poaceae</taxon>
        <taxon>BOP clade</taxon>
        <taxon>Oryzoideae</taxon>
        <taxon>Oryzeae</taxon>
        <taxon>Zizaniinae</taxon>
        <taxon>Zizania</taxon>
    </lineage>
</organism>
<keyword evidence="2" id="KW-1185">Reference proteome</keyword>
<evidence type="ECO:0000313" key="1">
    <source>
        <dbReference type="EMBL" id="KAG8069077.1"/>
    </source>
</evidence>
<protein>
    <submittedName>
        <fullName evidence="1">Uncharacterized protein</fullName>
    </submittedName>
</protein>
<dbReference type="EMBL" id="JAAALK010000284">
    <property type="protein sequence ID" value="KAG8069077.1"/>
    <property type="molecule type" value="Genomic_DNA"/>
</dbReference>
<evidence type="ECO:0000313" key="2">
    <source>
        <dbReference type="Proteomes" id="UP000729402"/>
    </source>
</evidence>